<dbReference type="GO" id="GO:0015288">
    <property type="term" value="F:porin activity"/>
    <property type="evidence" value="ECO:0007669"/>
    <property type="project" value="TreeGrafter"/>
</dbReference>
<feature type="signal peptide" evidence="9">
    <location>
        <begin position="1"/>
        <end position="23"/>
    </location>
</feature>
<keyword evidence="5" id="KW-0812">Transmembrane</keyword>
<feature type="chain" id="PRO_5042025656" evidence="9">
    <location>
        <begin position="24"/>
        <end position="455"/>
    </location>
</feature>
<dbReference type="Gene3D" id="1.20.1600.10">
    <property type="entry name" value="Outer membrane efflux proteins (OEP)"/>
    <property type="match status" value="1"/>
</dbReference>
<dbReference type="PANTHER" id="PTHR30026:SF22">
    <property type="entry name" value="OUTER MEMBRANE EFFLUX PROTEIN"/>
    <property type="match status" value="1"/>
</dbReference>
<evidence type="ECO:0000256" key="9">
    <source>
        <dbReference type="SAM" id="SignalP"/>
    </source>
</evidence>
<dbReference type="AlphaFoldDB" id="A0AAE3CZD2"/>
<evidence type="ECO:0000256" key="4">
    <source>
        <dbReference type="ARBA" id="ARBA00022452"/>
    </source>
</evidence>
<dbReference type="InterPro" id="IPR003423">
    <property type="entry name" value="OMP_efflux"/>
</dbReference>
<comment type="caution">
    <text evidence="10">The sequence shown here is derived from an EMBL/GenBank/DDBJ whole genome shotgun (WGS) entry which is preliminary data.</text>
</comment>
<keyword evidence="4" id="KW-1134">Transmembrane beta strand</keyword>
<keyword evidence="9" id="KW-0732">Signal</keyword>
<proteinExistence type="inferred from homology"/>
<gene>
    <name evidence="10" type="ORF">K1W69_08175</name>
</gene>
<dbReference type="NCBIfam" id="TIGR01844">
    <property type="entry name" value="type_I_sec_TolC"/>
    <property type="match status" value="1"/>
</dbReference>
<protein>
    <submittedName>
        <fullName evidence="10">TolC family outer membrane protein</fullName>
    </submittedName>
</protein>
<evidence type="ECO:0000256" key="1">
    <source>
        <dbReference type="ARBA" id="ARBA00004442"/>
    </source>
</evidence>
<dbReference type="SUPFAM" id="SSF56954">
    <property type="entry name" value="Outer membrane efflux proteins (OEP)"/>
    <property type="match status" value="1"/>
</dbReference>
<evidence type="ECO:0000313" key="11">
    <source>
        <dbReference type="Proteomes" id="UP001196509"/>
    </source>
</evidence>
<name>A0AAE3CZD2_9HYPH</name>
<dbReference type="GO" id="GO:0009279">
    <property type="term" value="C:cell outer membrane"/>
    <property type="evidence" value="ECO:0007669"/>
    <property type="project" value="UniProtKB-SubCell"/>
</dbReference>
<comment type="subcellular location">
    <subcellularLocation>
        <location evidence="1">Cell outer membrane</location>
    </subcellularLocation>
</comment>
<evidence type="ECO:0000256" key="3">
    <source>
        <dbReference type="ARBA" id="ARBA00022448"/>
    </source>
</evidence>
<sequence length="455" mass="48523">MGIYIVSSIRRLLILSVAAASLAATQGAASAETIFGAMAKAYENNPDLNAARAGLRATDEGVAIAKSGYRPTIVAGVEASRTTTWHSPSQTSTITDNASAGVTITQTLFDGFQTKNNVNAAKSSVFGGRQDLINNEMTILLSAVQIYANLLRDRAIVSARQQNLEFLDEQRNAAQARLDVGEGTRTDVALAQAQLEQARAQLLAAQAAANSSAAVYVQIIGDEPKNLKMPSPYQKGLPSSTTAAVEIGLREHPSILSAQYTVDAAAFNVKSLEGTFLPNVSVQGTVQHSQYGYTTGIIQGNVSVPIYQGGLASAQVRQAKETLGQAQILVDSARRQVQQDVVSMYTNFQASKASIAANQAQVSAAKLALNGVVEEQKVGQSTQLDVLETQTNVLTAQEDLAQSHRDAIVTSYSLLSAMGRLTVNYLNLGVNKYKPEIHYEAVKDKWFGLRTVDGQ</sequence>
<dbReference type="Proteomes" id="UP001196509">
    <property type="component" value="Unassembled WGS sequence"/>
</dbReference>
<keyword evidence="3" id="KW-0813">Transport</keyword>
<evidence type="ECO:0000256" key="8">
    <source>
        <dbReference type="SAM" id="Coils"/>
    </source>
</evidence>
<dbReference type="InterPro" id="IPR051906">
    <property type="entry name" value="TolC-like"/>
</dbReference>
<dbReference type="GO" id="GO:0015562">
    <property type="term" value="F:efflux transmembrane transporter activity"/>
    <property type="evidence" value="ECO:0007669"/>
    <property type="project" value="InterPro"/>
</dbReference>
<comment type="similarity">
    <text evidence="2">Belongs to the outer membrane factor (OMF) (TC 1.B.17) family.</text>
</comment>
<evidence type="ECO:0000256" key="7">
    <source>
        <dbReference type="ARBA" id="ARBA00023237"/>
    </source>
</evidence>
<organism evidence="10 11">
    <name type="scientific">Flavimaribacter sediminis</name>
    <dbReference type="NCBI Taxonomy" id="2865987"/>
    <lineage>
        <taxon>Bacteria</taxon>
        <taxon>Pseudomonadati</taxon>
        <taxon>Pseudomonadota</taxon>
        <taxon>Alphaproteobacteria</taxon>
        <taxon>Hyphomicrobiales</taxon>
        <taxon>Rhizobiaceae</taxon>
        <taxon>Flavimaribacter</taxon>
    </lineage>
</organism>
<evidence type="ECO:0000256" key="2">
    <source>
        <dbReference type="ARBA" id="ARBA00007613"/>
    </source>
</evidence>
<feature type="coiled-coil region" evidence="8">
    <location>
        <begin position="157"/>
        <end position="208"/>
    </location>
</feature>
<dbReference type="EMBL" id="JAICBX010000001">
    <property type="protein sequence ID" value="MBW8637160.1"/>
    <property type="molecule type" value="Genomic_DNA"/>
</dbReference>
<keyword evidence="11" id="KW-1185">Reference proteome</keyword>
<reference evidence="10" key="1">
    <citation type="submission" date="2021-08" db="EMBL/GenBank/DDBJ databases">
        <title>Hoeflea bacterium WL0058 sp. nov., isolated from the sediment.</title>
        <authorList>
            <person name="Wang L."/>
            <person name="Zhang D."/>
        </authorList>
    </citation>
    <scope>NUCLEOTIDE SEQUENCE</scope>
    <source>
        <strain evidence="10">WL0058</strain>
    </source>
</reference>
<dbReference type="InterPro" id="IPR010130">
    <property type="entry name" value="T1SS_OMP_TolC"/>
</dbReference>
<keyword evidence="7" id="KW-0998">Cell outer membrane</keyword>
<evidence type="ECO:0000256" key="6">
    <source>
        <dbReference type="ARBA" id="ARBA00023136"/>
    </source>
</evidence>
<dbReference type="GO" id="GO:1990281">
    <property type="term" value="C:efflux pump complex"/>
    <property type="evidence" value="ECO:0007669"/>
    <property type="project" value="TreeGrafter"/>
</dbReference>
<keyword evidence="8" id="KW-0175">Coiled coil</keyword>
<dbReference type="Pfam" id="PF02321">
    <property type="entry name" value="OEP"/>
    <property type="match status" value="2"/>
</dbReference>
<evidence type="ECO:0000313" key="10">
    <source>
        <dbReference type="EMBL" id="MBW8637160.1"/>
    </source>
</evidence>
<dbReference type="PANTHER" id="PTHR30026">
    <property type="entry name" value="OUTER MEMBRANE PROTEIN TOLC"/>
    <property type="match status" value="1"/>
</dbReference>
<accession>A0AAE3CZD2</accession>
<keyword evidence="6" id="KW-0472">Membrane</keyword>
<evidence type="ECO:0000256" key="5">
    <source>
        <dbReference type="ARBA" id="ARBA00022692"/>
    </source>
</evidence>